<protein>
    <recommendedName>
        <fullName evidence="5">Fumarase D</fullName>
        <ecNumber evidence="4">4.2.1.2</ecNumber>
    </recommendedName>
</protein>
<name>A0A1S8YNZ9_9GAMM</name>
<keyword evidence="8" id="KW-1185">Reference proteome</keyword>
<evidence type="ECO:0000256" key="5">
    <source>
        <dbReference type="ARBA" id="ARBA00015109"/>
    </source>
</evidence>
<comment type="caution">
    <text evidence="7">The sequence shown here is derived from an EMBL/GenBank/DDBJ whole genome shotgun (WGS) entry which is preliminary data.</text>
</comment>
<dbReference type="InterPro" id="IPR024493">
    <property type="entry name" value="FumD"/>
</dbReference>
<comment type="similarity">
    <text evidence="3">Belongs to the FumD family.</text>
</comment>
<evidence type="ECO:0000256" key="1">
    <source>
        <dbReference type="ARBA" id="ARBA00000929"/>
    </source>
</evidence>
<comment type="function">
    <text evidence="2">In vitro catalyzes the addition of water to fumarate, forming malate. Cannot catalyze the reverse reaction. Cannot use the cis-isomer maleate as substrate.</text>
</comment>
<accession>A0A1S8YNZ9</accession>
<dbReference type="EMBL" id="MRUL01000004">
    <property type="protein sequence ID" value="OON40373.1"/>
    <property type="molecule type" value="Genomic_DNA"/>
</dbReference>
<dbReference type="AlphaFoldDB" id="A0A1S8YNZ9"/>
<evidence type="ECO:0000256" key="4">
    <source>
        <dbReference type="ARBA" id="ARBA00012921"/>
    </source>
</evidence>
<dbReference type="GO" id="GO:0004333">
    <property type="term" value="F:fumarate hydratase activity"/>
    <property type="evidence" value="ECO:0007669"/>
    <property type="project" value="UniProtKB-EC"/>
</dbReference>
<dbReference type="RefSeq" id="WP_078002183.1">
    <property type="nucleotide sequence ID" value="NZ_MRUL01000004.1"/>
</dbReference>
<evidence type="ECO:0000313" key="7">
    <source>
        <dbReference type="EMBL" id="OON40373.1"/>
    </source>
</evidence>
<dbReference type="Pfam" id="PF10965">
    <property type="entry name" value="DUF2767"/>
    <property type="match status" value="1"/>
</dbReference>
<evidence type="ECO:0000256" key="6">
    <source>
        <dbReference type="ARBA" id="ARBA00023239"/>
    </source>
</evidence>
<evidence type="ECO:0000313" key="8">
    <source>
        <dbReference type="Proteomes" id="UP000190667"/>
    </source>
</evidence>
<keyword evidence="6" id="KW-0456">Lyase</keyword>
<evidence type="ECO:0000256" key="3">
    <source>
        <dbReference type="ARBA" id="ARBA00010181"/>
    </source>
</evidence>
<reference evidence="7 8" key="1">
    <citation type="submission" date="2016-12" db="EMBL/GenBank/DDBJ databases">
        <title>Izhakiella australiana sp. nov. of genus Izhakiella isolated from Australian desert.</title>
        <authorList>
            <person name="Ji M."/>
        </authorList>
    </citation>
    <scope>NUCLEOTIDE SEQUENCE [LARGE SCALE GENOMIC DNA]</scope>
    <source>
        <strain evidence="7 8">D4N98</strain>
    </source>
</reference>
<dbReference type="OrthoDB" id="6544456at2"/>
<gene>
    <name evidence="7" type="ORF">BTJ39_08135</name>
</gene>
<sequence>MGHETLSEEYYDEVCRVIGDAVVVLAENGYDTSRTTLVELLRKTHDTRSRGDRPEQKVLENAIRLIKHQAG</sequence>
<proteinExistence type="inferred from homology"/>
<comment type="catalytic activity">
    <reaction evidence="1">
        <text>(S)-malate = fumarate + H2O</text>
        <dbReference type="Rhea" id="RHEA:12460"/>
        <dbReference type="ChEBI" id="CHEBI:15377"/>
        <dbReference type="ChEBI" id="CHEBI:15589"/>
        <dbReference type="ChEBI" id="CHEBI:29806"/>
        <dbReference type="EC" id="4.2.1.2"/>
    </reaction>
</comment>
<dbReference type="Proteomes" id="UP000190667">
    <property type="component" value="Unassembled WGS sequence"/>
</dbReference>
<evidence type="ECO:0000256" key="2">
    <source>
        <dbReference type="ARBA" id="ARBA00003131"/>
    </source>
</evidence>
<organism evidence="7 8">
    <name type="scientific">Izhakiella australiensis</name>
    <dbReference type="NCBI Taxonomy" id="1926881"/>
    <lineage>
        <taxon>Bacteria</taxon>
        <taxon>Pseudomonadati</taxon>
        <taxon>Pseudomonadota</taxon>
        <taxon>Gammaproteobacteria</taxon>
        <taxon>Enterobacterales</taxon>
        <taxon>Erwiniaceae</taxon>
        <taxon>Izhakiella</taxon>
    </lineage>
</organism>
<dbReference type="EC" id="4.2.1.2" evidence="4"/>